<dbReference type="EMBL" id="PSNX01000007">
    <property type="protein sequence ID" value="PPE66495.1"/>
    <property type="molecule type" value="Genomic_DNA"/>
</dbReference>
<comment type="caution">
    <text evidence="1">The sequence shown here is derived from an EMBL/GenBank/DDBJ whole genome shotgun (WGS) entry which is preliminary data.</text>
</comment>
<reference evidence="1 2" key="1">
    <citation type="submission" date="2018-02" db="EMBL/GenBank/DDBJ databases">
        <title>Reclassifiation of [Polyangium] brachysporum DSM 7029 as Guopingzhaonella breviflexa gen. nov., sp. nov., a member of the family Comamonadaceae.</title>
        <authorList>
            <person name="Tang B."/>
        </authorList>
    </citation>
    <scope>NUCLEOTIDE SEQUENCE [LARGE SCALE GENOMIC DNA]</scope>
    <source>
        <strain evidence="1 2">BCRC 80649</strain>
    </source>
</reference>
<name>A0A2S5SUT2_9BURK</name>
<proteinExistence type="predicted"/>
<evidence type="ECO:0008006" key="3">
    <source>
        <dbReference type="Google" id="ProtNLM"/>
    </source>
</evidence>
<dbReference type="OrthoDB" id="5429547at2"/>
<evidence type="ECO:0000313" key="1">
    <source>
        <dbReference type="EMBL" id="PPE66495.1"/>
    </source>
</evidence>
<sequence length="322" mass="35134">MSRQIDVCNGDADGLCAVVQWRLAHPAAAELVTGLKRDIELLDRVEAGPGDDVLVCDLSMQRNGPALRRLLAQGARVRYFDHHHPGEVPVHPSLQAHLDGDPHLCTSLLMDRFLQGRHRAWALVGTYGDNLGAVAEGLAAAGGWDAPQRAVLQRLGEAINYNAYGDTVEDVHLPPGELFEHMLRHADPLQAWARDPVFAQLDERRCADLEQGLRAPLRWESAQAVVRELPDTPWSRRVVGVLANELVLRDPARAQAVLKARPQGGFLVSLRAPRDCAGSADALCRRFGGGGRAGAGGIDHLETNRVSDFLAALDQMDWRLPA</sequence>
<evidence type="ECO:0000313" key="2">
    <source>
        <dbReference type="Proteomes" id="UP000238605"/>
    </source>
</evidence>
<dbReference type="InterPro" id="IPR038763">
    <property type="entry name" value="DHH_sf"/>
</dbReference>
<protein>
    <recommendedName>
        <fullName evidence="3">Acetyltransferase</fullName>
    </recommendedName>
</protein>
<dbReference type="Proteomes" id="UP000238605">
    <property type="component" value="Unassembled WGS sequence"/>
</dbReference>
<accession>A0A2S5SUT2</accession>
<gene>
    <name evidence="1" type="ORF">C1704_09320</name>
</gene>
<keyword evidence="2" id="KW-1185">Reference proteome</keyword>
<dbReference type="RefSeq" id="WP_104302441.1">
    <property type="nucleotide sequence ID" value="NZ_PSNX01000007.1"/>
</dbReference>
<dbReference type="AlphaFoldDB" id="A0A2S5SUT2"/>
<dbReference type="SUPFAM" id="SSF64182">
    <property type="entry name" value="DHH phosphoesterases"/>
    <property type="match status" value="1"/>
</dbReference>
<organism evidence="1 2">
    <name type="scientific">Caldimonas caldifontis</name>
    <dbReference type="NCBI Taxonomy" id="1452508"/>
    <lineage>
        <taxon>Bacteria</taxon>
        <taxon>Pseudomonadati</taxon>
        <taxon>Pseudomonadota</taxon>
        <taxon>Betaproteobacteria</taxon>
        <taxon>Burkholderiales</taxon>
        <taxon>Sphaerotilaceae</taxon>
        <taxon>Caldimonas</taxon>
    </lineage>
</organism>